<dbReference type="CDD" id="cd03784">
    <property type="entry name" value="GT1_Gtf-like"/>
    <property type="match status" value="1"/>
</dbReference>
<organism evidence="4 5">
    <name type="scientific">Quillaja saponaria</name>
    <name type="common">Soap bark tree</name>
    <dbReference type="NCBI Taxonomy" id="32244"/>
    <lineage>
        <taxon>Eukaryota</taxon>
        <taxon>Viridiplantae</taxon>
        <taxon>Streptophyta</taxon>
        <taxon>Embryophyta</taxon>
        <taxon>Tracheophyta</taxon>
        <taxon>Spermatophyta</taxon>
        <taxon>Magnoliopsida</taxon>
        <taxon>eudicotyledons</taxon>
        <taxon>Gunneridae</taxon>
        <taxon>Pentapetalae</taxon>
        <taxon>rosids</taxon>
        <taxon>fabids</taxon>
        <taxon>Fabales</taxon>
        <taxon>Quillajaceae</taxon>
        <taxon>Quillaja</taxon>
    </lineage>
</organism>
<comment type="caution">
    <text evidence="4">The sequence shown here is derived from an EMBL/GenBank/DDBJ whole genome shotgun (WGS) entry which is preliminary data.</text>
</comment>
<evidence type="ECO:0000256" key="3">
    <source>
        <dbReference type="ARBA" id="ARBA00022679"/>
    </source>
</evidence>
<evidence type="ECO:0000313" key="4">
    <source>
        <dbReference type="EMBL" id="KAJ7969197.1"/>
    </source>
</evidence>
<dbReference type="EMBL" id="JARAOO010000005">
    <property type="protein sequence ID" value="KAJ7969197.1"/>
    <property type="molecule type" value="Genomic_DNA"/>
</dbReference>
<dbReference type="Proteomes" id="UP001163823">
    <property type="component" value="Chromosome 5"/>
</dbReference>
<proteinExistence type="inferred from homology"/>
<keyword evidence="2" id="KW-0328">Glycosyltransferase</keyword>
<protein>
    <submittedName>
        <fullName evidence="4">Glycosyltransferase</fullName>
    </submittedName>
</protein>
<sequence length="494" mass="55346">MSFSVFLEFYFGISQTMFGNKKPNIFLQFTSILPLLTSFCNLNPKPICLSGNMTSNNSQLHIFFLPALSPGHMIPVIEMAKLVASRGVMATIVTTAHNLAFVSRTISTYSTKIKIVTIKFPYAEVGLPEGCEIIDSDTPPDILFRVIKALRLLQEPMEQLLSSYQPDCLVADAFFSWATNSAAKFNIPRLVFHVACLFSLCASHSIELYEPQKKVSSDSETFIIPSLPGEIKLTKMQLPADLPKTGVEAEYINKMVKAVHESVENSYGFIINSFYELEKDYVDYYRNVIGRKAWHIGPLSLCHADNIEEKSQRGKESSIAENECLKWLDSRKPDSVVYVGFGSLVNFSDSQLMEIALGLEASEKQFIWVVKKSKRNEQEKEEWLPEGFEKRTVVMATWPVSYEQIYTEKLVTDVLKIGVSVGAQTCDGIVGGIIKSEAIEKAVNRIMEGIEAEEMRSRAKAFAKKARQSVKEGGSSYSDLNSLIEELSLKSLKH</sequence>
<dbReference type="SUPFAM" id="SSF53756">
    <property type="entry name" value="UDP-Glycosyltransferase/glycogen phosphorylase"/>
    <property type="match status" value="1"/>
</dbReference>
<keyword evidence="5" id="KW-1185">Reference proteome</keyword>
<dbReference type="PANTHER" id="PTHR48047">
    <property type="entry name" value="GLYCOSYLTRANSFERASE"/>
    <property type="match status" value="1"/>
</dbReference>
<dbReference type="Gene3D" id="3.40.50.2000">
    <property type="entry name" value="Glycogen Phosphorylase B"/>
    <property type="match status" value="4"/>
</dbReference>
<reference evidence="4" key="1">
    <citation type="journal article" date="2023" name="Science">
        <title>Elucidation of the pathway for biosynthesis of saponin adjuvants from the soapbark tree.</title>
        <authorList>
            <person name="Reed J."/>
            <person name="Orme A."/>
            <person name="El-Demerdash A."/>
            <person name="Owen C."/>
            <person name="Martin L.B.B."/>
            <person name="Misra R.C."/>
            <person name="Kikuchi S."/>
            <person name="Rejzek M."/>
            <person name="Martin A.C."/>
            <person name="Harkess A."/>
            <person name="Leebens-Mack J."/>
            <person name="Louveau T."/>
            <person name="Stephenson M.J."/>
            <person name="Osbourn A."/>
        </authorList>
    </citation>
    <scope>NUCLEOTIDE SEQUENCE</scope>
    <source>
        <strain evidence="4">S10</strain>
    </source>
</reference>
<gene>
    <name evidence="4" type="ORF">O6P43_013193</name>
</gene>
<keyword evidence="3" id="KW-0808">Transferase</keyword>
<dbReference type="AlphaFoldDB" id="A0AAD7M3T7"/>
<dbReference type="KEGG" id="qsa:O6P43_013193"/>
<evidence type="ECO:0000256" key="2">
    <source>
        <dbReference type="ARBA" id="ARBA00022676"/>
    </source>
</evidence>
<evidence type="ECO:0000256" key="1">
    <source>
        <dbReference type="ARBA" id="ARBA00009995"/>
    </source>
</evidence>
<evidence type="ECO:0000313" key="5">
    <source>
        <dbReference type="Proteomes" id="UP001163823"/>
    </source>
</evidence>
<name>A0AAD7M3T7_QUISA</name>
<dbReference type="FunFam" id="3.40.50.2000:FF:000071">
    <property type="entry name" value="Glycosyltransferase"/>
    <property type="match status" value="1"/>
</dbReference>
<dbReference type="InterPro" id="IPR002213">
    <property type="entry name" value="UDP_glucos_trans"/>
</dbReference>
<accession>A0AAD7M3T7</accession>
<comment type="similarity">
    <text evidence="1">Belongs to the UDP-glycosyltransferase family.</text>
</comment>
<dbReference type="PANTHER" id="PTHR48047:SF45">
    <property type="entry name" value="SCOPOLETIN GLUCOSYLTRANSFERASE-LIKE"/>
    <property type="match status" value="1"/>
</dbReference>
<dbReference type="GO" id="GO:0035251">
    <property type="term" value="F:UDP-glucosyltransferase activity"/>
    <property type="evidence" value="ECO:0007669"/>
    <property type="project" value="TreeGrafter"/>
</dbReference>